<dbReference type="Gene3D" id="2.30.30.40">
    <property type="entry name" value="SH3 Domains"/>
    <property type="match status" value="1"/>
</dbReference>
<dbReference type="SMART" id="SM00260">
    <property type="entry name" value="CheW"/>
    <property type="match status" value="1"/>
</dbReference>
<dbReference type="GO" id="GO:0007165">
    <property type="term" value="P:signal transduction"/>
    <property type="evidence" value="ECO:0007669"/>
    <property type="project" value="InterPro"/>
</dbReference>
<proteinExistence type="predicted"/>
<organism evidence="2 3">
    <name type="scientific">Corallococcus sicarius</name>
    <dbReference type="NCBI Taxonomy" id="2316726"/>
    <lineage>
        <taxon>Bacteria</taxon>
        <taxon>Pseudomonadati</taxon>
        <taxon>Myxococcota</taxon>
        <taxon>Myxococcia</taxon>
        <taxon>Myxococcales</taxon>
        <taxon>Cystobacterineae</taxon>
        <taxon>Myxococcaceae</taxon>
        <taxon>Corallococcus</taxon>
    </lineage>
</organism>
<evidence type="ECO:0000259" key="1">
    <source>
        <dbReference type="PROSITE" id="PS50851"/>
    </source>
</evidence>
<dbReference type="PANTHER" id="PTHR22617:SF23">
    <property type="entry name" value="CHEMOTAXIS PROTEIN CHEW"/>
    <property type="match status" value="1"/>
</dbReference>
<dbReference type="Pfam" id="PF01584">
    <property type="entry name" value="CheW"/>
    <property type="match status" value="1"/>
</dbReference>
<gene>
    <name evidence="2" type="ORF">D7X12_23550</name>
</gene>
<dbReference type="OrthoDB" id="5513186at2"/>
<keyword evidence="3" id="KW-1185">Reference proteome</keyword>
<dbReference type="InterPro" id="IPR036061">
    <property type="entry name" value="CheW-like_dom_sf"/>
</dbReference>
<dbReference type="RefSeq" id="WP_120627532.1">
    <property type="nucleotide sequence ID" value="NZ_RAWG01000162.1"/>
</dbReference>
<dbReference type="GO" id="GO:0005829">
    <property type="term" value="C:cytosol"/>
    <property type="evidence" value="ECO:0007669"/>
    <property type="project" value="TreeGrafter"/>
</dbReference>
<protein>
    <submittedName>
        <fullName evidence="2">Chemotaxis protein CheW</fullName>
    </submittedName>
</protein>
<dbReference type="PANTHER" id="PTHR22617">
    <property type="entry name" value="CHEMOTAXIS SENSOR HISTIDINE KINASE-RELATED"/>
    <property type="match status" value="1"/>
</dbReference>
<feature type="domain" description="CheW-like" evidence="1">
    <location>
        <begin position="59"/>
        <end position="205"/>
    </location>
</feature>
<dbReference type="GO" id="GO:0006935">
    <property type="term" value="P:chemotaxis"/>
    <property type="evidence" value="ECO:0007669"/>
    <property type="project" value="InterPro"/>
</dbReference>
<dbReference type="EMBL" id="RAWG01000162">
    <property type="protein sequence ID" value="RKH39448.1"/>
    <property type="molecule type" value="Genomic_DNA"/>
</dbReference>
<dbReference type="SUPFAM" id="SSF50341">
    <property type="entry name" value="CheW-like"/>
    <property type="match status" value="1"/>
</dbReference>
<name>A0A3A8N4Q6_9BACT</name>
<dbReference type="AlphaFoldDB" id="A0A3A8N4Q6"/>
<dbReference type="PROSITE" id="PS50851">
    <property type="entry name" value="CHEW"/>
    <property type="match status" value="1"/>
</dbReference>
<dbReference type="InterPro" id="IPR002545">
    <property type="entry name" value="CheW-lke_dom"/>
</dbReference>
<comment type="caution">
    <text evidence="2">The sequence shown here is derived from an EMBL/GenBank/DDBJ whole genome shotgun (WGS) entry which is preliminary data.</text>
</comment>
<sequence length="205" mass="21829">MPKREGVIDWEQARARLEELQRAADARESFTDEAAHAQLDARARALARPAELPVLPGSQREVVRFRAAGQLYALESRFILEVLRAPELTPLPGAPPLLRGLTLLRGEVLPVVELAPLFGRPVATQASGPVVVVGTTRPELGLRTDEVTEVAVLTGTELLPAPPSLEEEAGALVAGVSPDGTLVLEGEALLGDSRLVFELSEEGVA</sequence>
<reference evidence="3" key="1">
    <citation type="submission" date="2018-09" db="EMBL/GenBank/DDBJ databases">
        <authorList>
            <person name="Livingstone P.G."/>
            <person name="Whitworth D.E."/>
        </authorList>
    </citation>
    <scope>NUCLEOTIDE SEQUENCE [LARGE SCALE GENOMIC DNA]</scope>
    <source>
        <strain evidence="3">CA040B</strain>
    </source>
</reference>
<dbReference type="Gene3D" id="2.40.50.180">
    <property type="entry name" value="CheA-289, Domain 4"/>
    <property type="match status" value="1"/>
</dbReference>
<evidence type="ECO:0000313" key="2">
    <source>
        <dbReference type="EMBL" id="RKH39448.1"/>
    </source>
</evidence>
<dbReference type="Proteomes" id="UP000273405">
    <property type="component" value="Unassembled WGS sequence"/>
</dbReference>
<accession>A0A3A8N4Q6</accession>
<evidence type="ECO:0000313" key="3">
    <source>
        <dbReference type="Proteomes" id="UP000273405"/>
    </source>
</evidence>
<dbReference type="InterPro" id="IPR039315">
    <property type="entry name" value="CheW"/>
</dbReference>